<protein>
    <submittedName>
        <fullName evidence="2">Uncharacterized protein</fullName>
    </submittedName>
</protein>
<dbReference type="Proteomes" id="UP001176961">
    <property type="component" value="Unassembled WGS sequence"/>
</dbReference>
<gene>
    <name evidence="2" type="ORF">CYNAS_LOCUS11357</name>
</gene>
<evidence type="ECO:0000313" key="2">
    <source>
        <dbReference type="EMBL" id="CAJ0599374.1"/>
    </source>
</evidence>
<keyword evidence="3" id="KW-1185">Reference proteome</keyword>
<sequence>MYGLLLAFAIVVSGFFAGQLDHAPAMPLTASRNESNTSLPSLSPDILPSPPLSPIDCVYGHCPEPYTCIAGYCVDDAKRCKFDSDCGRPSFRCVRDVCMQEIIEIGRPRTLEAHF</sequence>
<dbReference type="EMBL" id="CATQJL010000223">
    <property type="protein sequence ID" value="CAJ0599374.1"/>
    <property type="molecule type" value="Genomic_DNA"/>
</dbReference>
<feature type="signal peptide" evidence="1">
    <location>
        <begin position="1"/>
        <end position="17"/>
    </location>
</feature>
<keyword evidence="1" id="KW-0732">Signal</keyword>
<reference evidence="2" key="1">
    <citation type="submission" date="2023-07" db="EMBL/GenBank/DDBJ databases">
        <authorList>
            <consortium name="CYATHOMIX"/>
        </authorList>
    </citation>
    <scope>NUCLEOTIDE SEQUENCE</scope>
    <source>
        <strain evidence="2">N/A</strain>
    </source>
</reference>
<dbReference type="AlphaFoldDB" id="A0AA36M565"/>
<name>A0AA36M565_CYLNA</name>
<feature type="chain" id="PRO_5041271969" evidence="1">
    <location>
        <begin position="18"/>
        <end position="115"/>
    </location>
</feature>
<evidence type="ECO:0000313" key="3">
    <source>
        <dbReference type="Proteomes" id="UP001176961"/>
    </source>
</evidence>
<comment type="caution">
    <text evidence="2">The sequence shown here is derived from an EMBL/GenBank/DDBJ whole genome shotgun (WGS) entry which is preliminary data.</text>
</comment>
<organism evidence="2 3">
    <name type="scientific">Cylicocyclus nassatus</name>
    <name type="common">Nematode worm</name>
    <dbReference type="NCBI Taxonomy" id="53992"/>
    <lineage>
        <taxon>Eukaryota</taxon>
        <taxon>Metazoa</taxon>
        <taxon>Ecdysozoa</taxon>
        <taxon>Nematoda</taxon>
        <taxon>Chromadorea</taxon>
        <taxon>Rhabditida</taxon>
        <taxon>Rhabditina</taxon>
        <taxon>Rhabditomorpha</taxon>
        <taxon>Strongyloidea</taxon>
        <taxon>Strongylidae</taxon>
        <taxon>Cylicocyclus</taxon>
    </lineage>
</organism>
<evidence type="ECO:0000256" key="1">
    <source>
        <dbReference type="SAM" id="SignalP"/>
    </source>
</evidence>
<proteinExistence type="predicted"/>
<accession>A0AA36M565</accession>